<dbReference type="RefSeq" id="WP_066125269.1">
    <property type="nucleotide sequence ID" value="NZ_FKIF01000002.1"/>
</dbReference>
<dbReference type="CDD" id="cd00038">
    <property type="entry name" value="CAP_ED"/>
    <property type="match status" value="1"/>
</dbReference>
<protein>
    <submittedName>
        <fullName evidence="6">Transcriptional regulator</fullName>
    </submittedName>
</protein>
<keyword evidence="2" id="KW-0238">DNA-binding</keyword>
<dbReference type="InterPro" id="IPR050397">
    <property type="entry name" value="Env_Response_Regulators"/>
</dbReference>
<evidence type="ECO:0000256" key="2">
    <source>
        <dbReference type="ARBA" id="ARBA00023125"/>
    </source>
</evidence>
<dbReference type="SMART" id="SM00419">
    <property type="entry name" value="HTH_CRP"/>
    <property type="match status" value="1"/>
</dbReference>
<dbReference type="AlphaFoldDB" id="A0A157SAK4"/>
<dbReference type="PANTHER" id="PTHR24567">
    <property type="entry name" value="CRP FAMILY TRANSCRIPTIONAL REGULATORY PROTEIN"/>
    <property type="match status" value="1"/>
</dbReference>
<dbReference type="SMART" id="SM00100">
    <property type="entry name" value="cNMP"/>
    <property type="match status" value="1"/>
</dbReference>
<name>A0A157SAK4_9BORD</name>
<gene>
    <name evidence="6" type="primary">vfr_2</name>
    <name evidence="6" type="ORF">SAMEA3906486_01531</name>
</gene>
<keyword evidence="1" id="KW-0805">Transcription regulation</keyword>
<proteinExistence type="predicted"/>
<dbReference type="GO" id="GO:0005829">
    <property type="term" value="C:cytosol"/>
    <property type="evidence" value="ECO:0007669"/>
    <property type="project" value="TreeGrafter"/>
</dbReference>
<evidence type="ECO:0000259" key="5">
    <source>
        <dbReference type="PROSITE" id="PS51063"/>
    </source>
</evidence>
<evidence type="ECO:0000313" key="6">
    <source>
        <dbReference type="EMBL" id="SAI67467.1"/>
    </source>
</evidence>
<feature type="domain" description="Cyclic nucleotide-binding" evidence="4">
    <location>
        <begin position="17"/>
        <end position="137"/>
    </location>
</feature>
<dbReference type="Gene3D" id="2.60.120.10">
    <property type="entry name" value="Jelly Rolls"/>
    <property type="match status" value="1"/>
</dbReference>
<dbReference type="GO" id="GO:0003700">
    <property type="term" value="F:DNA-binding transcription factor activity"/>
    <property type="evidence" value="ECO:0007669"/>
    <property type="project" value="TreeGrafter"/>
</dbReference>
<dbReference type="GO" id="GO:0003677">
    <property type="term" value="F:DNA binding"/>
    <property type="evidence" value="ECO:0007669"/>
    <property type="project" value="UniProtKB-KW"/>
</dbReference>
<sequence>MPSALPPSSLALRRVRLLDVLSTAQLDALAVQCQWLRLDAQQALPDSRRDQESLYFLVAGHIRIMTHAANGKTVTIADMAPGDHFGEMAAIGGAATAQKRVAVEPSLVARLDHTRVLQWLREEPRLSYRLLCGLTDKTRALYQRVVELSTLDVRSRLLAQLLRLVQSAEVDGNRARIAHAPAHSALASMIGTSREQVTRELGALTRKGLLNKSGHVLCVTDVAALTRQFEQQVSA</sequence>
<dbReference type="STRING" id="288768.SAMEA3906486_01531"/>
<accession>A0A157SAK4</accession>
<dbReference type="PROSITE" id="PS50042">
    <property type="entry name" value="CNMP_BINDING_3"/>
    <property type="match status" value="1"/>
</dbReference>
<evidence type="ECO:0000313" key="7">
    <source>
        <dbReference type="Proteomes" id="UP000076848"/>
    </source>
</evidence>
<organism evidence="6 7">
    <name type="scientific">Bordetella ansorpii</name>
    <dbReference type="NCBI Taxonomy" id="288768"/>
    <lineage>
        <taxon>Bacteria</taxon>
        <taxon>Pseudomonadati</taxon>
        <taxon>Pseudomonadota</taxon>
        <taxon>Betaproteobacteria</taxon>
        <taxon>Burkholderiales</taxon>
        <taxon>Alcaligenaceae</taxon>
        <taxon>Bordetella</taxon>
    </lineage>
</organism>
<dbReference type="Pfam" id="PF00027">
    <property type="entry name" value="cNMP_binding"/>
    <property type="match status" value="1"/>
</dbReference>
<dbReference type="SUPFAM" id="SSF51206">
    <property type="entry name" value="cAMP-binding domain-like"/>
    <property type="match status" value="1"/>
</dbReference>
<dbReference type="PANTHER" id="PTHR24567:SF68">
    <property type="entry name" value="DNA-BINDING TRANSCRIPTIONAL DUAL REGULATOR CRP"/>
    <property type="match status" value="1"/>
</dbReference>
<dbReference type="OrthoDB" id="8565101at2"/>
<keyword evidence="7" id="KW-1185">Reference proteome</keyword>
<dbReference type="InterPro" id="IPR012318">
    <property type="entry name" value="HTH_CRP"/>
</dbReference>
<evidence type="ECO:0000256" key="3">
    <source>
        <dbReference type="ARBA" id="ARBA00023163"/>
    </source>
</evidence>
<evidence type="ECO:0000256" key="1">
    <source>
        <dbReference type="ARBA" id="ARBA00023015"/>
    </source>
</evidence>
<dbReference type="InterPro" id="IPR018490">
    <property type="entry name" value="cNMP-bd_dom_sf"/>
</dbReference>
<dbReference type="InterPro" id="IPR014710">
    <property type="entry name" value="RmlC-like_jellyroll"/>
</dbReference>
<dbReference type="SUPFAM" id="SSF46785">
    <property type="entry name" value="Winged helix' DNA-binding domain"/>
    <property type="match status" value="1"/>
</dbReference>
<feature type="domain" description="HTH crp-type" evidence="5">
    <location>
        <begin position="151"/>
        <end position="223"/>
    </location>
</feature>
<dbReference type="PROSITE" id="PS51063">
    <property type="entry name" value="HTH_CRP_2"/>
    <property type="match status" value="1"/>
</dbReference>
<dbReference type="InterPro" id="IPR036390">
    <property type="entry name" value="WH_DNA-bd_sf"/>
</dbReference>
<dbReference type="EMBL" id="FKIF01000002">
    <property type="protein sequence ID" value="SAI67467.1"/>
    <property type="molecule type" value="Genomic_DNA"/>
</dbReference>
<dbReference type="Proteomes" id="UP000076848">
    <property type="component" value="Unassembled WGS sequence"/>
</dbReference>
<reference evidence="6 7" key="1">
    <citation type="submission" date="2016-04" db="EMBL/GenBank/DDBJ databases">
        <authorList>
            <consortium name="Pathogen Informatics"/>
        </authorList>
    </citation>
    <scope>NUCLEOTIDE SEQUENCE [LARGE SCALE GENOMIC DNA]</scope>
    <source>
        <strain evidence="6 7">H050680373</strain>
    </source>
</reference>
<evidence type="ECO:0000259" key="4">
    <source>
        <dbReference type="PROSITE" id="PS50042"/>
    </source>
</evidence>
<keyword evidence="3" id="KW-0804">Transcription</keyword>
<dbReference type="Pfam" id="PF13545">
    <property type="entry name" value="HTH_Crp_2"/>
    <property type="match status" value="1"/>
</dbReference>
<dbReference type="InterPro" id="IPR000595">
    <property type="entry name" value="cNMP-bd_dom"/>
</dbReference>